<dbReference type="InterPro" id="IPR044730">
    <property type="entry name" value="RNase_H-like_dom_plant"/>
</dbReference>
<feature type="domain" description="PLAT" evidence="17">
    <location>
        <begin position="1770"/>
        <end position="1889"/>
    </location>
</feature>
<dbReference type="SUPFAM" id="SSF48484">
    <property type="entry name" value="Lipoxigenase"/>
    <property type="match status" value="1"/>
</dbReference>
<feature type="domain" description="Lipoxygenase" evidence="20">
    <location>
        <begin position="1892"/>
        <end position="2468"/>
    </location>
</feature>
<evidence type="ECO:0000259" key="19">
    <source>
        <dbReference type="PROSITE" id="PS50878"/>
    </source>
</evidence>
<dbReference type="InterPro" id="IPR001878">
    <property type="entry name" value="Znf_CCHC"/>
</dbReference>
<dbReference type="InterPro" id="IPR036226">
    <property type="entry name" value="LipOase_C_sf"/>
</dbReference>
<dbReference type="InterPro" id="IPR005135">
    <property type="entry name" value="Endo/exonuclease/phosphatase"/>
</dbReference>
<dbReference type="SUPFAM" id="SSF56219">
    <property type="entry name" value="DNase I-like"/>
    <property type="match status" value="1"/>
</dbReference>
<dbReference type="GO" id="GO:0008270">
    <property type="term" value="F:zinc ion binding"/>
    <property type="evidence" value="ECO:0007669"/>
    <property type="project" value="UniProtKB-KW"/>
</dbReference>
<gene>
    <name evidence="21" type="ORF">FSB_LOCUS24610</name>
</gene>
<dbReference type="InterPro" id="IPR020833">
    <property type="entry name" value="LipOase_Fe_BS"/>
</dbReference>
<dbReference type="FunFam" id="4.10.375.10:FF:000001">
    <property type="entry name" value="Lipoxygenase"/>
    <property type="match status" value="1"/>
</dbReference>
<dbReference type="Gene3D" id="2.60.60.20">
    <property type="entry name" value="PLAT/LH2 domain"/>
    <property type="match status" value="1"/>
</dbReference>
<dbReference type="GO" id="GO:0031408">
    <property type="term" value="P:oxylipin biosynthetic process"/>
    <property type="evidence" value="ECO:0007669"/>
    <property type="project" value="UniProtKB-UniRule"/>
</dbReference>
<dbReference type="Pfam" id="PF00305">
    <property type="entry name" value="Lipoxygenase"/>
    <property type="match status" value="2"/>
</dbReference>
<evidence type="ECO:0000313" key="21">
    <source>
        <dbReference type="EMBL" id="SPC96728.1"/>
    </source>
</evidence>
<dbReference type="InterPro" id="IPR036392">
    <property type="entry name" value="PLAT/LH2_dom_sf"/>
</dbReference>
<comment type="caution">
    <text evidence="13">Lacks conserved residue(s) required for the propagation of feature annotation.</text>
</comment>
<dbReference type="InterPro" id="IPR036397">
    <property type="entry name" value="RNaseH_sf"/>
</dbReference>
<evidence type="ECO:0000256" key="1">
    <source>
        <dbReference type="ARBA" id="ARBA00001962"/>
    </source>
</evidence>
<dbReference type="InterPro" id="IPR020834">
    <property type="entry name" value="LipOase_CS"/>
</dbReference>
<dbReference type="CDD" id="cd01650">
    <property type="entry name" value="RT_nLTR_like"/>
    <property type="match status" value="1"/>
</dbReference>
<dbReference type="PROSITE" id="PS51393">
    <property type="entry name" value="LIPOXYGENASE_3"/>
    <property type="match status" value="1"/>
</dbReference>
<dbReference type="GO" id="GO:0016702">
    <property type="term" value="F:oxidoreductase activity, acting on single donors with incorporation of molecular oxygen, incorporation of two atoms of oxygen"/>
    <property type="evidence" value="ECO:0007669"/>
    <property type="project" value="InterPro"/>
</dbReference>
<dbReference type="Gene3D" id="3.30.420.10">
    <property type="entry name" value="Ribonuclease H-like superfamily/Ribonuclease H"/>
    <property type="match status" value="1"/>
</dbReference>
<feature type="compositionally biased region" description="Basic and acidic residues" evidence="16">
    <location>
        <begin position="457"/>
        <end position="471"/>
    </location>
</feature>
<dbReference type="CDD" id="cd06222">
    <property type="entry name" value="RNase_H_like"/>
    <property type="match status" value="1"/>
</dbReference>
<dbReference type="Pfam" id="PF00078">
    <property type="entry name" value="RVT_1"/>
    <property type="match status" value="1"/>
</dbReference>
<feature type="region of interest" description="Disordered" evidence="16">
    <location>
        <begin position="248"/>
        <end position="285"/>
    </location>
</feature>
<keyword evidence="3 15" id="KW-0444">Lipid biosynthesis</keyword>
<dbReference type="InterPro" id="IPR001024">
    <property type="entry name" value="PLAT/LH2_dom"/>
</dbReference>
<protein>
    <recommendedName>
        <fullName evidence="15">Lipoxygenase</fullName>
        <ecNumber evidence="15">1.13.11.-</ecNumber>
    </recommendedName>
</protein>
<comment type="pathway">
    <text evidence="15">Lipid metabolism; oxylipin biosynthesis.</text>
</comment>
<evidence type="ECO:0000256" key="9">
    <source>
        <dbReference type="ARBA" id="ARBA00023004"/>
    </source>
</evidence>
<dbReference type="Pfam" id="PF01477">
    <property type="entry name" value="PLAT"/>
    <property type="match status" value="1"/>
</dbReference>
<keyword evidence="12" id="KW-0862">Zinc</keyword>
<keyword evidence="6" id="KW-0276">Fatty acid metabolism</keyword>
<feature type="domain" description="Reverse transcriptase" evidence="19">
    <location>
        <begin position="1049"/>
        <end position="1318"/>
    </location>
</feature>
<dbReference type="GO" id="GO:0034440">
    <property type="term" value="P:lipid oxidation"/>
    <property type="evidence" value="ECO:0007669"/>
    <property type="project" value="InterPro"/>
</dbReference>
<sequence length="2468" mass="276513">MKEMSELSERERSLEEDDILTRSTKKYKDHHHTPLGATETPSSPPLGSYRDRLVGAIPGAYEQAFGFDSPMQEDVESDEEVETPGAGCVAIGLTREEKLRIRAPWASSLIVKTFGRNVGFMEDPWFVGPHFLAIRQWEPDFRPSSATFSSVAVWVRFPELPLEYYEPSILKKMGNAIGPVLRFDSHTVNGVRGRYARLCIQVNLDKPLPQSILIGQGRVQAIQYEGINQLCFSCGRIGHRKENCPFVIRAPSPPKTANDENPESTTAQTHTDTTPTETTQASSEELFGQWMMVTRRKKPATPKHVTSASQVGEAISPIAGSLNNTSSFTGQREGKRKSYGFSEKVPPITTQTTSTRRNKDKGKGKSVILKTTPHPKSTPTFLSDSQLLSNQTHTPTRELSSPTPPIFSFGHGSTSGQMGDLSPKQDHPSGRRDHHRDTSRSHLDLGLVRSRDDEGLAKHFPTHGEEQDLRVSRSLRSGVDAHSKSVVVLPHGSTSSSTPRSNDFKLLCSNLAAVPLRTLTDRARGGASVQRNCSTENLADNPDGMCCDEQHLSGEADAILHANPSLHSSDQKLNGATGTSETCNDSIPEYLEAERGVDPSMEIEGRAMKPKFKQTFMELVNWHHPVIFVVTETRMSGTKADNILRSLPFDGGFSTDTIGFAGGIWLLWRSDLVDVEVISATEQEVHALVRVSPSSSPWLLSAIYASPRFADRLVLWNNLKLIADSHNIPWAVMGDFNDIVSSDEKFGGNPICRTRVQAYLNCMDYCHLIDLGFSGPKFTWTNMRGVMDLIQERLDRAWANSNWKLIFPEAQIHHLARINSDHCPLLLKLDPPPPSSTDRPFRFQPCWLNHPDFPRIVKEAWQGHNDNLSTAISEFISSAQTWNSEVFGNIFTNKRRLLARLLGIQKALARHPSSTLLQLQSNLSDELNQILNLEEELWAIKSLGLRMKLETGFLTWKTFKLTLSLASTPYIRLTKSPASLLLLPFLAGVQLLSTDEANSIASPPLDSEILSALNSMKPFKAPGNDGLHAGFFQRFWMIVGPSVKTAVKNIFSTGIMPPNLNQTLIALVPKQQGPETLNHYRPISLCNTVYKIITKLLVLRIKPYLPALVSPFQTAFVSGRRGSDNLIIAQELVYTLRKKRGKQGFMIVKIDLEKAFDRMEWSFVRRVLIHFGFPPMIIKLIMSCISSTSTSLLFNGSKLSPFLASRGLRQGDPLSPYLFLLCMEFLGALIDRKCDSGDWTKVKASRGGPGFSHVFFADDLLLFAKANDRNCAAIVNVLDEFCSMSGQKVSYTKSRIFFSPNVPASTKHSICDYMGFLPTDSLGKYLGFPLLHKRQSSSDFHIITERVQAKLAGWKSKLLSPAGKLVLIQSAVTPIPEYVMQCMSVPLKPCWPNYVGGISTDHTSPWAQMLTQKYLCPSRLTPSGKKLPCSRIWAAYWWLPSGPLHTLISGPLSPDDLSLTVADVHPFGGQWLLDKLSFVLPDHLLLELLATPFSSNPLSNDLVLWAFSSNGAFSLHSAYLLSKGFIPSQTFSKLVYLLDLESSTINFFTSSFSCWLEQNCTSNAHSVQHRLPWKILFPFAIWQLWLHRNQFLFSKGIIDTGFLHQCVTKGVEFAAIVPNHLLRTPCIPKRIKWLKPAAGWVKLNTDGAYSSSCGLAGGGGLLRDSNGNWIHGFARFLGNCSSTIAELWALKDGLTLAHSLGFSLISIELDAEMVVLLLKNPSTVNLVMEPLLSDCRHLLQLFDNPVVQHVYREANQCADALATLGLNLHVSFMDFVHPPSVVETLLAFDKAELFSKGLQGKLGKTAYLENWITTITPLIAGESAFKVTFDWDEEIGVPGAFIIRNNHHSEFYLKTLTLEDVPGQGRVHFVCNSWVYPAEKYQKDRVFFSNKTYLPSETPGPLQKFRETELLYLRGAGTGMLQEWDRVYDYAYYNDLGDPDKDAKYARPVLGGSSEYPYPRRGKTGRPQTKTDPNTESRLKLLMSLNIYVPRDERFGHLKLSDFLGYALKSIGVLEHIRDNIPAEQGSFPNYGEGLLKYPTPQVIEENRSAWRTDEEFGREMLAGVNPVSIRRLEEFPPKSKLDTTLYGDQNSKITKEHIENSIDGLTIEEALKNNRLFILDHHDAFMPYLNRINSTSTKTYASRTLLFLQNDGALKPLAIELSLPHPEDEKLGAISKVFTPAEQGVEGSIWQLAKAYAAVNDSGYHQLVSHWLNTHAVIEPFVIATNRQLSVLHPIHKLLHPHFRDTMNINAFARQILINGGGILEATVFPGRYSMEMSSVVYKDWVFPEQALPAELIKRTIHYAVDGLEIWSAIKSWVDDYCSFYYKTDDVIQNDAELQTWWRELKEKGHGDKKDEPWWPKMHTREELVETCTIIIWIASALHAAVNFGQYPYAGYLPNRPTVSRRFMPEEGTPEYDELKSNPDKVFLKTITAQLQTLLGVSLIELLSRHSSDEVYLGQRDSAEWTY</sequence>
<dbReference type="InterPro" id="IPR036691">
    <property type="entry name" value="Endo/exonu/phosph_ase_sf"/>
</dbReference>
<proteinExistence type="inferred from homology"/>
<feature type="compositionally biased region" description="Basic and acidic residues" evidence="16">
    <location>
        <begin position="1"/>
        <end position="13"/>
    </location>
</feature>
<comment type="cofactor">
    <cofactor evidence="1 14">
        <name>Fe cation</name>
        <dbReference type="ChEBI" id="CHEBI:24875"/>
    </cofactor>
</comment>
<reference evidence="21" key="1">
    <citation type="submission" date="2018-02" db="EMBL/GenBank/DDBJ databases">
        <authorList>
            <person name="Cohen D.B."/>
            <person name="Kent A.D."/>
        </authorList>
    </citation>
    <scope>NUCLEOTIDE SEQUENCE</scope>
</reference>
<feature type="compositionally biased region" description="Polar residues" evidence="16">
    <location>
        <begin position="321"/>
        <end position="330"/>
    </location>
</feature>
<dbReference type="UniPathway" id="UPA00382"/>
<dbReference type="InterPro" id="IPR001246">
    <property type="entry name" value="LipOase_plant"/>
</dbReference>
<dbReference type="GO" id="GO:0003676">
    <property type="term" value="F:nucleic acid binding"/>
    <property type="evidence" value="ECO:0007669"/>
    <property type="project" value="InterPro"/>
</dbReference>
<dbReference type="GO" id="GO:0004523">
    <property type="term" value="F:RNA-DNA hybrid ribonuclease activity"/>
    <property type="evidence" value="ECO:0007669"/>
    <property type="project" value="InterPro"/>
</dbReference>
<evidence type="ECO:0000259" key="18">
    <source>
        <dbReference type="PROSITE" id="PS50158"/>
    </source>
</evidence>
<keyword evidence="9 14" id="KW-0408">Iron</keyword>
<comment type="similarity">
    <text evidence="2 14">Belongs to the lipoxygenase family.</text>
</comment>
<keyword evidence="5 15" id="KW-0925">Oxylipin biosynthesis</keyword>
<feature type="region of interest" description="Disordered" evidence="16">
    <location>
        <begin position="1950"/>
        <end position="1974"/>
    </location>
</feature>
<keyword evidence="11 15" id="KW-0275">Fatty acid biosynthesis</keyword>
<dbReference type="PRINTS" id="PR00087">
    <property type="entry name" value="LIPOXYGENASE"/>
</dbReference>
<dbReference type="InterPro" id="IPR002156">
    <property type="entry name" value="RNaseH_domain"/>
</dbReference>
<dbReference type="Gene3D" id="1.20.245.10">
    <property type="entry name" value="Lipoxygenase-1, Domain 5"/>
    <property type="match status" value="1"/>
</dbReference>
<feature type="domain" description="CCHC-type" evidence="18">
    <location>
        <begin position="231"/>
        <end position="245"/>
    </location>
</feature>
<dbReference type="PROSITE" id="PS50095">
    <property type="entry name" value="PLAT"/>
    <property type="match status" value="1"/>
</dbReference>
<evidence type="ECO:0000256" key="4">
    <source>
        <dbReference type="ARBA" id="ARBA00022723"/>
    </source>
</evidence>
<evidence type="ECO:0000256" key="12">
    <source>
        <dbReference type="PROSITE-ProRule" id="PRU00047"/>
    </source>
</evidence>
<evidence type="ECO:0000256" key="3">
    <source>
        <dbReference type="ARBA" id="ARBA00022516"/>
    </source>
</evidence>
<dbReference type="SUPFAM" id="SSF49723">
    <property type="entry name" value="Lipase/lipooxygenase domain (PLAT/LH2 domain)"/>
    <property type="match status" value="1"/>
</dbReference>
<dbReference type="InterPro" id="IPR013819">
    <property type="entry name" value="LipOase_C"/>
</dbReference>
<evidence type="ECO:0000256" key="16">
    <source>
        <dbReference type="SAM" id="MobiDB-lite"/>
    </source>
</evidence>
<evidence type="ECO:0000256" key="6">
    <source>
        <dbReference type="ARBA" id="ARBA00022832"/>
    </source>
</evidence>
<dbReference type="PROSITE" id="PS00081">
    <property type="entry name" value="LIPOXYGENASE_2"/>
    <property type="match status" value="1"/>
</dbReference>
<evidence type="ECO:0000259" key="20">
    <source>
        <dbReference type="PROSITE" id="PS51393"/>
    </source>
</evidence>
<evidence type="ECO:0000256" key="13">
    <source>
        <dbReference type="PROSITE-ProRule" id="PRU00152"/>
    </source>
</evidence>
<dbReference type="Pfam" id="PF13456">
    <property type="entry name" value="RVT_3"/>
    <property type="match status" value="1"/>
</dbReference>
<dbReference type="SUPFAM" id="SSF56672">
    <property type="entry name" value="DNA/RNA polymerases"/>
    <property type="match status" value="1"/>
</dbReference>
<dbReference type="FunFam" id="3.10.450.60:FF:000002">
    <property type="entry name" value="Lipoxygenase"/>
    <property type="match status" value="1"/>
</dbReference>
<dbReference type="EMBL" id="OIVN01001695">
    <property type="protein sequence ID" value="SPC96728.1"/>
    <property type="molecule type" value="Genomic_DNA"/>
</dbReference>
<dbReference type="EC" id="1.13.11.-" evidence="15"/>
<evidence type="ECO:0000256" key="11">
    <source>
        <dbReference type="ARBA" id="ARBA00023160"/>
    </source>
</evidence>
<evidence type="ECO:0000256" key="14">
    <source>
        <dbReference type="RuleBase" id="RU003974"/>
    </source>
</evidence>
<feature type="compositionally biased region" description="Polar residues" evidence="16">
    <location>
        <begin position="374"/>
        <end position="401"/>
    </location>
</feature>
<keyword evidence="4 14" id="KW-0479">Metal-binding</keyword>
<evidence type="ECO:0000256" key="2">
    <source>
        <dbReference type="ARBA" id="ARBA00009419"/>
    </source>
</evidence>
<evidence type="ECO:0000256" key="15">
    <source>
        <dbReference type="RuleBase" id="RU003975"/>
    </source>
</evidence>
<comment type="function">
    <text evidence="15">Plant lipoxygenase may be involved in a number of diverse aspects of plant physiology including growth and development, pest resistance, and senescence or responses to wounding.</text>
</comment>
<dbReference type="InterPro" id="IPR000477">
    <property type="entry name" value="RT_dom"/>
</dbReference>
<evidence type="ECO:0000256" key="10">
    <source>
        <dbReference type="ARBA" id="ARBA00023098"/>
    </source>
</evidence>
<evidence type="ECO:0000259" key="17">
    <source>
        <dbReference type="PROSITE" id="PS50095"/>
    </source>
</evidence>
<dbReference type="InterPro" id="IPR000907">
    <property type="entry name" value="LipOase"/>
</dbReference>
<evidence type="ECO:0000256" key="7">
    <source>
        <dbReference type="ARBA" id="ARBA00022964"/>
    </source>
</evidence>
<dbReference type="Gene3D" id="4.10.375.10">
    <property type="entry name" value="Lipoxygenase-1, Domain 2"/>
    <property type="match status" value="1"/>
</dbReference>
<feature type="compositionally biased region" description="Low complexity" evidence="16">
    <location>
        <begin position="265"/>
        <end position="279"/>
    </location>
</feature>
<feature type="compositionally biased region" description="Basic and acidic residues" evidence="16">
    <location>
        <begin position="423"/>
        <end position="450"/>
    </location>
</feature>
<dbReference type="PROSITE" id="PS00711">
    <property type="entry name" value="LIPOXYGENASE_1"/>
    <property type="match status" value="1"/>
</dbReference>
<dbReference type="GO" id="GO:0006633">
    <property type="term" value="P:fatty acid biosynthetic process"/>
    <property type="evidence" value="ECO:0007669"/>
    <property type="project" value="UniProtKB-KW"/>
</dbReference>
<evidence type="ECO:0000256" key="5">
    <source>
        <dbReference type="ARBA" id="ARBA00022767"/>
    </source>
</evidence>
<dbReference type="PANTHER" id="PTHR11771">
    <property type="entry name" value="LIPOXYGENASE"/>
    <property type="match status" value="1"/>
</dbReference>
<dbReference type="SMART" id="SM00308">
    <property type="entry name" value="LH2"/>
    <property type="match status" value="1"/>
</dbReference>
<evidence type="ECO:0000256" key="8">
    <source>
        <dbReference type="ARBA" id="ARBA00023002"/>
    </source>
</evidence>
<dbReference type="Gene3D" id="3.60.10.10">
    <property type="entry name" value="Endonuclease/exonuclease/phosphatase"/>
    <property type="match status" value="1"/>
</dbReference>
<keyword evidence="7 14" id="KW-0223">Dioxygenase</keyword>
<feature type="compositionally biased region" description="Basic residues" evidence="16">
    <location>
        <begin position="23"/>
        <end position="33"/>
    </location>
</feature>
<dbReference type="PROSITE" id="PS50158">
    <property type="entry name" value="ZF_CCHC"/>
    <property type="match status" value="1"/>
</dbReference>
<dbReference type="Pfam" id="PF03372">
    <property type="entry name" value="Exo_endo_phos"/>
    <property type="match status" value="1"/>
</dbReference>
<accession>A0A2N9GBF4</accession>
<dbReference type="Gene3D" id="3.10.450.60">
    <property type="match status" value="1"/>
</dbReference>
<keyword evidence="12" id="KW-0863">Zinc-finger</keyword>
<dbReference type="InterPro" id="IPR012337">
    <property type="entry name" value="RNaseH-like_sf"/>
</dbReference>
<keyword evidence="10" id="KW-0443">Lipid metabolism</keyword>
<organism evidence="21">
    <name type="scientific">Fagus sylvatica</name>
    <name type="common">Beechnut</name>
    <dbReference type="NCBI Taxonomy" id="28930"/>
    <lineage>
        <taxon>Eukaryota</taxon>
        <taxon>Viridiplantae</taxon>
        <taxon>Streptophyta</taxon>
        <taxon>Embryophyta</taxon>
        <taxon>Tracheophyta</taxon>
        <taxon>Spermatophyta</taxon>
        <taxon>Magnoliopsida</taxon>
        <taxon>eudicotyledons</taxon>
        <taxon>Gunneridae</taxon>
        <taxon>Pentapetalae</taxon>
        <taxon>rosids</taxon>
        <taxon>fabids</taxon>
        <taxon>Fagales</taxon>
        <taxon>Fagaceae</taxon>
        <taxon>Fagus</taxon>
    </lineage>
</organism>
<feature type="region of interest" description="Disordered" evidence="16">
    <location>
        <begin position="1"/>
        <end position="50"/>
    </location>
</feature>
<feature type="region of interest" description="Disordered" evidence="16">
    <location>
        <begin position="457"/>
        <end position="476"/>
    </location>
</feature>
<keyword evidence="8 14" id="KW-0560">Oxidoreductase</keyword>
<dbReference type="PRINTS" id="PR00468">
    <property type="entry name" value="PLTLPOXGNASE"/>
</dbReference>
<feature type="region of interest" description="Disordered" evidence="16">
    <location>
        <begin position="316"/>
        <end position="450"/>
    </location>
</feature>
<dbReference type="SUPFAM" id="SSF53098">
    <property type="entry name" value="Ribonuclease H-like"/>
    <property type="match status" value="1"/>
</dbReference>
<name>A0A2N9GBF4_FAGSY</name>
<dbReference type="PROSITE" id="PS50878">
    <property type="entry name" value="RT_POL"/>
    <property type="match status" value="1"/>
</dbReference>
<dbReference type="InterPro" id="IPR043502">
    <property type="entry name" value="DNA/RNA_pol_sf"/>
</dbReference>